<dbReference type="AlphaFoldDB" id="A0A2V4BWH0"/>
<dbReference type="NCBIfam" id="TIGR01414">
    <property type="entry name" value="autotrans_barl"/>
    <property type="match status" value="1"/>
</dbReference>
<keyword evidence="2" id="KW-1185">Reference proteome</keyword>
<dbReference type="EMBL" id="QJHL01000006">
    <property type="protein sequence ID" value="PXY43369.1"/>
    <property type="molecule type" value="Genomic_DNA"/>
</dbReference>
<evidence type="ECO:0000313" key="1">
    <source>
        <dbReference type="EMBL" id="PXY43369.1"/>
    </source>
</evidence>
<dbReference type="Proteomes" id="UP000247681">
    <property type="component" value="Unassembled WGS sequence"/>
</dbReference>
<dbReference type="OrthoDB" id="921445at2"/>
<dbReference type="SUPFAM" id="SSF103515">
    <property type="entry name" value="Autotransporter"/>
    <property type="match status" value="1"/>
</dbReference>
<proteinExistence type="predicted"/>
<reference evidence="1 2" key="1">
    <citation type="submission" date="2018-05" db="EMBL/GenBank/DDBJ databases">
        <title>Flavobacterium sp. strain IMCC34758, incomplete genome.</title>
        <authorList>
            <person name="Joung Y."/>
        </authorList>
    </citation>
    <scope>NUCLEOTIDE SEQUENCE [LARGE SCALE GENOMIC DNA]</scope>
    <source>
        <strain evidence="1 2">IMCC34758</strain>
    </source>
</reference>
<evidence type="ECO:0000313" key="2">
    <source>
        <dbReference type="Proteomes" id="UP000247681"/>
    </source>
</evidence>
<accession>A0A2V4BWH0</accession>
<protein>
    <submittedName>
        <fullName evidence="1">tRNA modification GTPase</fullName>
    </submittedName>
</protein>
<dbReference type="GO" id="GO:0019867">
    <property type="term" value="C:outer membrane"/>
    <property type="evidence" value="ECO:0007669"/>
    <property type="project" value="InterPro"/>
</dbReference>
<name>A0A2V4BWH0_9FLAO</name>
<comment type="caution">
    <text evidence="1">The sequence shown here is derived from an EMBL/GenBank/DDBJ whole genome shotgun (WGS) entry which is preliminary data.</text>
</comment>
<sequence>MKKHVLFLTIAFVLSINSYSQIVFENGYFVTDNDKRTDCLIENIDWKNTPVEFKYKLSQGEDAVTENTSTVKEFAINGQSKFIRSVVKIDRSSKIIEYMSKEKNPVFNEEKLFLQVLIEGKAKLFLFDGAGVRRFFYKIDDSEIKQLVYKPYLAHEDSIAHNNYFREQLYIDLKCENIEQNEYEKLNYKKNDLTRFFLKYNKCNNSEVVDFENKEKKDLFNLTIRPRLNNSSLTIENSGSDFRDFDFGSNSYFTLGVEAEFILPFNKNRWAVIVEPTYQYFKAEKSKSNSNVVGGKILGKVDYKSIELPVGIRRYFFVNNAFKIFANTSLVLDFSSSSKINFTRNDGSELSSLDVSSALSLGLGIGCKFKDKYSVEMRYLTARGLLSDYSLWNSSYKTASLILGYSFF</sequence>
<organism evidence="1 2">
    <name type="scientific">Flavobacterium hydrophilum</name>
    <dbReference type="NCBI Taxonomy" id="2211445"/>
    <lineage>
        <taxon>Bacteria</taxon>
        <taxon>Pseudomonadati</taxon>
        <taxon>Bacteroidota</taxon>
        <taxon>Flavobacteriia</taxon>
        <taxon>Flavobacteriales</taxon>
        <taxon>Flavobacteriaceae</taxon>
        <taxon>Flavobacterium</taxon>
    </lineage>
</organism>
<gene>
    <name evidence="1" type="ORF">DMB68_20195</name>
</gene>
<dbReference type="InterPro" id="IPR006315">
    <property type="entry name" value="OM_autotransptr_brl_dom"/>
</dbReference>
<dbReference type="InterPro" id="IPR036709">
    <property type="entry name" value="Autotransporte_beta_dom_sf"/>
</dbReference>
<dbReference type="RefSeq" id="WP_110348446.1">
    <property type="nucleotide sequence ID" value="NZ_QJHL01000006.1"/>
</dbReference>